<feature type="compositionally biased region" description="Polar residues" evidence="1">
    <location>
        <begin position="1"/>
        <end position="13"/>
    </location>
</feature>
<feature type="compositionally biased region" description="Basic and acidic residues" evidence="1">
    <location>
        <begin position="59"/>
        <end position="69"/>
    </location>
</feature>
<evidence type="ECO:0000313" key="3">
    <source>
        <dbReference type="Proteomes" id="UP000324222"/>
    </source>
</evidence>
<organism evidence="2 3">
    <name type="scientific">Portunus trituberculatus</name>
    <name type="common">Swimming crab</name>
    <name type="synonym">Neptunus trituberculatus</name>
    <dbReference type="NCBI Taxonomy" id="210409"/>
    <lineage>
        <taxon>Eukaryota</taxon>
        <taxon>Metazoa</taxon>
        <taxon>Ecdysozoa</taxon>
        <taxon>Arthropoda</taxon>
        <taxon>Crustacea</taxon>
        <taxon>Multicrustacea</taxon>
        <taxon>Malacostraca</taxon>
        <taxon>Eumalacostraca</taxon>
        <taxon>Eucarida</taxon>
        <taxon>Decapoda</taxon>
        <taxon>Pleocyemata</taxon>
        <taxon>Brachyura</taxon>
        <taxon>Eubrachyura</taxon>
        <taxon>Portunoidea</taxon>
        <taxon>Portunidae</taxon>
        <taxon>Portuninae</taxon>
        <taxon>Portunus</taxon>
    </lineage>
</organism>
<keyword evidence="3" id="KW-1185">Reference proteome</keyword>
<dbReference type="Proteomes" id="UP000324222">
    <property type="component" value="Unassembled WGS sequence"/>
</dbReference>
<accession>A0A5B7CMT5</accession>
<name>A0A5B7CMT5_PORTR</name>
<evidence type="ECO:0000256" key="1">
    <source>
        <dbReference type="SAM" id="MobiDB-lite"/>
    </source>
</evidence>
<protein>
    <submittedName>
        <fullName evidence="2">Uncharacterized protein</fullName>
    </submittedName>
</protein>
<dbReference type="AlphaFoldDB" id="A0A5B7CMT5"/>
<feature type="region of interest" description="Disordered" evidence="1">
    <location>
        <begin position="1"/>
        <end position="36"/>
    </location>
</feature>
<proteinExistence type="predicted"/>
<reference evidence="2 3" key="1">
    <citation type="submission" date="2019-05" db="EMBL/GenBank/DDBJ databases">
        <title>Another draft genome of Portunus trituberculatus and its Hox gene families provides insights of decapod evolution.</title>
        <authorList>
            <person name="Jeong J.-H."/>
            <person name="Song I."/>
            <person name="Kim S."/>
            <person name="Choi T."/>
            <person name="Kim D."/>
            <person name="Ryu S."/>
            <person name="Kim W."/>
        </authorList>
    </citation>
    <scope>NUCLEOTIDE SEQUENCE [LARGE SCALE GENOMIC DNA]</scope>
    <source>
        <tissue evidence="2">Muscle</tissue>
    </source>
</reference>
<comment type="caution">
    <text evidence="2">The sequence shown here is derived from an EMBL/GenBank/DDBJ whole genome shotgun (WGS) entry which is preliminary data.</text>
</comment>
<feature type="region of interest" description="Disordered" evidence="1">
    <location>
        <begin position="59"/>
        <end position="100"/>
    </location>
</feature>
<sequence>MWPLNESVTQSPTAALLVRPLPQRPKNNPHSREKRGVITCQGIEESRVVSLVLLDSNGDKGRYLRDTASKGRSCGGSPNLQVASLHPRSSRPPHSAGRFE</sequence>
<gene>
    <name evidence="2" type="ORF">E2C01_002679</name>
</gene>
<dbReference type="EMBL" id="VSRR010000098">
    <property type="protein sequence ID" value="MPC10054.1"/>
    <property type="molecule type" value="Genomic_DNA"/>
</dbReference>
<evidence type="ECO:0000313" key="2">
    <source>
        <dbReference type="EMBL" id="MPC10054.1"/>
    </source>
</evidence>